<dbReference type="InterPro" id="IPR039398">
    <property type="entry name" value="Deltex_fam"/>
</dbReference>
<evidence type="ECO:0000259" key="2">
    <source>
        <dbReference type="PROSITE" id="PS50918"/>
    </source>
</evidence>
<comment type="caution">
    <text evidence="3">The sequence shown here is derived from an EMBL/GenBank/DDBJ whole genome shotgun (WGS) entry which is preliminary data.</text>
</comment>
<proteinExistence type="predicted"/>
<evidence type="ECO:0000313" key="3">
    <source>
        <dbReference type="EMBL" id="KAJ8880508.1"/>
    </source>
</evidence>
<feature type="region of interest" description="Disordered" evidence="1">
    <location>
        <begin position="462"/>
        <end position="484"/>
    </location>
</feature>
<sequence>MVHYSTGANERPVDFWLLQRLPAMEVKWARGKRMASNNSGNLHQAASSAPLNFQLIIYISFKRQRSIWGDRHMCSRPHDRHPHLILSTESWRPKPAVTMPGHAVVVWEWENRQGRWRPYSPEVSQLLERAHCKKLTRVILSDADPLLDRYYINLRTRTQCSEDAGVPHNVRRKCYLPDSPAGKGSKWEWAGDGPGEWHTYDMEIQCLIEDAWARVSSLCTSYRLFQFLLCNHRVVPMVNGDVFSVSISMLASRQGEPGSIPGQVTGFCKWGIVSVDAIGRLVFSRTSRFLCPFIPAPFHTHFNHPYRLSRPCYEIRDTGSSPVRNEEILFAQGDQTIDVSKTFPSFPYIINFCNLTQVRTNTGYVRSVRRVQQAPYPWVKVGPDDLGSVAGELSSIWGLVQRPTCRLNFIEIQHIDVNCINQYVFPILGRCYELNQPCNNGNGSDYLAAAWQNNLVATDRQLPSPDDLGTSDNSKPPHQSPSGYGSIKHIVDETHLPQIELLQDCLNCVDTGDLCLKFITLQLFLKRLVCLQQGKRYTAVWVQITCAPMLQGEILSTLNAIRKQSRRMNHGMLLAYRCRRAVPSLNNAGSHNQKPELNGSKKTVATTGCAATANKKTPKKNKTSSEGHGNIARTILNNLNIFSNAGSKPNPVASSPAATTLSTAVTKTTTIVQSGSGSDSVLDADSSSTKSGRRPSVDTVSTYLSHESKDSEHRASQVHLLEFQWKELVHTGVCWCNVENDYKLVILACIVHPEFPRSSHVNIPQRRLYCLTEPLLPPAKVFHSTPLAGSTYLTTCVAKIRDESTAPALLISTFLQSRLSPTTPLSTEYLYKISIKGLATQVKTVSVPPLLSYRAGGCHWVHTYRYVRRFHRSSGAGFLPAEDNTYQKPLLQQPPLKPLCFWVTGPTNGFRRSLLLPYHPLVTAKVERAGITCALMLQGDLLDCSNSSEDVSDGGRACDAPMKRRRPPTAGSIVGVDEASDGISQYVRAVDPGCWARTHCPICLSDLAGVEIVVALTCCLHQLHLECLNHMLMSLPSGNKVQLVHHTVMSLVCFVHHSLL</sequence>
<gene>
    <name evidence="3" type="ORF">PR048_016978</name>
</gene>
<dbReference type="InterPro" id="IPR004170">
    <property type="entry name" value="WWE_dom"/>
</dbReference>
<dbReference type="PROSITE" id="PS50918">
    <property type="entry name" value="WWE"/>
    <property type="match status" value="2"/>
</dbReference>
<feature type="region of interest" description="Disordered" evidence="1">
    <location>
        <begin position="673"/>
        <end position="699"/>
    </location>
</feature>
<dbReference type="Proteomes" id="UP001159363">
    <property type="component" value="Chromosome 5"/>
</dbReference>
<evidence type="ECO:0000313" key="4">
    <source>
        <dbReference type="Proteomes" id="UP001159363"/>
    </source>
</evidence>
<feature type="region of interest" description="Disordered" evidence="1">
    <location>
        <begin position="608"/>
        <end position="628"/>
    </location>
</feature>
<dbReference type="PANTHER" id="PTHR12622">
    <property type="entry name" value="DELTEX-RELATED"/>
    <property type="match status" value="1"/>
</dbReference>
<organism evidence="3 4">
    <name type="scientific">Dryococelus australis</name>
    <dbReference type="NCBI Taxonomy" id="614101"/>
    <lineage>
        <taxon>Eukaryota</taxon>
        <taxon>Metazoa</taxon>
        <taxon>Ecdysozoa</taxon>
        <taxon>Arthropoda</taxon>
        <taxon>Hexapoda</taxon>
        <taxon>Insecta</taxon>
        <taxon>Pterygota</taxon>
        <taxon>Neoptera</taxon>
        <taxon>Polyneoptera</taxon>
        <taxon>Phasmatodea</taxon>
        <taxon>Verophasmatodea</taxon>
        <taxon>Anareolatae</taxon>
        <taxon>Phasmatidae</taxon>
        <taxon>Eurycanthinae</taxon>
        <taxon>Dryococelus</taxon>
    </lineage>
</organism>
<name>A0ABQ9H8S9_9NEOP</name>
<dbReference type="Gene3D" id="3.30.720.50">
    <property type="match status" value="3"/>
</dbReference>
<feature type="domain" description="WWE" evidence="2">
    <location>
        <begin position="173"/>
        <end position="266"/>
    </location>
</feature>
<feature type="domain" description="WWE" evidence="2">
    <location>
        <begin position="92"/>
        <end position="172"/>
    </location>
</feature>
<dbReference type="Pfam" id="PF02825">
    <property type="entry name" value="WWE"/>
    <property type="match status" value="3"/>
</dbReference>
<feature type="compositionally biased region" description="Polar residues" evidence="1">
    <location>
        <begin position="470"/>
        <end position="483"/>
    </location>
</feature>
<dbReference type="InterPro" id="IPR018123">
    <property type="entry name" value="WWE-dom_subgr"/>
</dbReference>
<dbReference type="SUPFAM" id="SSF117839">
    <property type="entry name" value="WWE domain"/>
    <property type="match status" value="3"/>
</dbReference>
<dbReference type="InterPro" id="IPR037197">
    <property type="entry name" value="WWE_dom_sf"/>
</dbReference>
<evidence type="ECO:0000256" key="1">
    <source>
        <dbReference type="SAM" id="MobiDB-lite"/>
    </source>
</evidence>
<accession>A0ABQ9H8S9</accession>
<dbReference type="SMART" id="SM00678">
    <property type="entry name" value="WWE"/>
    <property type="match status" value="2"/>
</dbReference>
<reference evidence="3 4" key="1">
    <citation type="submission" date="2023-02" db="EMBL/GenBank/DDBJ databases">
        <title>LHISI_Scaffold_Assembly.</title>
        <authorList>
            <person name="Stuart O.P."/>
            <person name="Cleave R."/>
            <person name="Magrath M.J.L."/>
            <person name="Mikheyev A.S."/>
        </authorList>
    </citation>
    <scope>NUCLEOTIDE SEQUENCE [LARGE SCALE GENOMIC DNA]</scope>
    <source>
        <strain evidence="3">Daus_M_001</strain>
        <tissue evidence="3">Leg muscle</tissue>
    </source>
</reference>
<dbReference type="SUPFAM" id="SSF57850">
    <property type="entry name" value="RING/U-box"/>
    <property type="match status" value="1"/>
</dbReference>
<dbReference type="EMBL" id="JARBHB010000006">
    <property type="protein sequence ID" value="KAJ8880508.1"/>
    <property type="molecule type" value="Genomic_DNA"/>
</dbReference>
<protein>
    <recommendedName>
        <fullName evidence="2">WWE domain-containing protein</fullName>
    </recommendedName>
</protein>
<feature type="compositionally biased region" description="Polar residues" evidence="1">
    <location>
        <begin position="673"/>
        <end position="690"/>
    </location>
</feature>
<keyword evidence="4" id="KW-1185">Reference proteome</keyword>